<dbReference type="GO" id="GO:0008168">
    <property type="term" value="F:methyltransferase activity"/>
    <property type="evidence" value="ECO:0007669"/>
    <property type="project" value="UniProtKB-KW"/>
</dbReference>
<dbReference type="InterPro" id="IPR041497">
    <property type="entry name" value="Thump-like"/>
</dbReference>
<evidence type="ECO:0000313" key="2">
    <source>
        <dbReference type="Proteomes" id="UP000050164"/>
    </source>
</evidence>
<keyword evidence="1" id="KW-0489">Methyltransferase</keyword>
<dbReference type="EMBL" id="CNFT01002224">
    <property type="protein sequence ID" value="CKU07421.1"/>
    <property type="molecule type" value="Genomic_DNA"/>
</dbReference>
<accession>A0A655ECK3</accession>
<organism evidence="1 2">
    <name type="scientific">Mycobacterium tuberculosis</name>
    <dbReference type="NCBI Taxonomy" id="1773"/>
    <lineage>
        <taxon>Bacteria</taxon>
        <taxon>Bacillati</taxon>
        <taxon>Actinomycetota</taxon>
        <taxon>Actinomycetes</taxon>
        <taxon>Mycobacteriales</taxon>
        <taxon>Mycobacteriaceae</taxon>
        <taxon>Mycobacterium</taxon>
        <taxon>Mycobacterium tuberculosis complex</taxon>
    </lineage>
</organism>
<gene>
    <name evidence="1" type="ORF">ERS027659_05034</name>
</gene>
<name>A0A655ECK3_MYCTX</name>
<protein>
    <submittedName>
        <fullName evidence="1">SAM-dependent methyltransferase</fullName>
    </submittedName>
</protein>
<keyword evidence="1" id="KW-0808">Transferase</keyword>
<dbReference type="Pfam" id="PF18096">
    <property type="entry name" value="Thump_like"/>
    <property type="match status" value="1"/>
</dbReference>
<reference evidence="1 2" key="1">
    <citation type="submission" date="2015-03" db="EMBL/GenBank/DDBJ databases">
        <authorList>
            <consortium name="Pathogen Informatics"/>
        </authorList>
    </citation>
    <scope>NUCLEOTIDE SEQUENCE [LARGE SCALE GENOMIC DNA]</scope>
    <source>
        <strain evidence="1 2">Bir 185</strain>
    </source>
</reference>
<proteinExistence type="predicted"/>
<dbReference type="GO" id="GO:0032259">
    <property type="term" value="P:methylation"/>
    <property type="evidence" value="ECO:0007669"/>
    <property type="project" value="UniProtKB-KW"/>
</dbReference>
<dbReference type="AlphaFoldDB" id="A0A655ECK3"/>
<sequence length="74" mass="8183">MLEQLAFDERRLRQVLSALDCGAAEILVRGVAIDPDALRRRLRLRGSRPLAVVITRIGAGSLSHVTAYVCRPSR</sequence>
<evidence type="ECO:0000313" key="1">
    <source>
        <dbReference type="EMBL" id="CKU07421.1"/>
    </source>
</evidence>
<dbReference type="Proteomes" id="UP000050164">
    <property type="component" value="Unassembled WGS sequence"/>
</dbReference>